<dbReference type="Pfam" id="PF03466">
    <property type="entry name" value="LysR_substrate"/>
    <property type="match status" value="1"/>
</dbReference>
<protein>
    <submittedName>
        <fullName evidence="6">LysR family transcriptional regulator</fullName>
    </submittedName>
</protein>
<gene>
    <name evidence="6" type="ORF">QUC21_04745</name>
</gene>
<dbReference type="Proteomes" id="UP001175604">
    <property type="component" value="Unassembled WGS sequence"/>
</dbReference>
<feature type="domain" description="HTH lysR-type" evidence="5">
    <location>
        <begin position="1"/>
        <end position="58"/>
    </location>
</feature>
<comment type="similarity">
    <text evidence="1">Belongs to the LysR transcriptional regulatory family.</text>
</comment>
<evidence type="ECO:0000313" key="7">
    <source>
        <dbReference type="Proteomes" id="UP001175604"/>
    </source>
</evidence>
<dbReference type="PANTHER" id="PTHR30346">
    <property type="entry name" value="TRANSCRIPTIONAL DUAL REGULATOR HCAR-RELATED"/>
    <property type="match status" value="1"/>
</dbReference>
<dbReference type="SUPFAM" id="SSF53850">
    <property type="entry name" value="Periplasmic binding protein-like II"/>
    <property type="match status" value="1"/>
</dbReference>
<dbReference type="Gene3D" id="1.10.10.10">
    <property type="entry name" value="Winged helix-like DNA-binding domain superfamily/Winged helix DNA-binding domain"/>
    <property type="match status" value="1"/>
</dbReference>
<proteinExistence type="inferred from homology"/>
<dbReference type="InterPro" id="IPR036390">
    <property type="entry name" value="WH_DNA-bd_sf"/>
</dbReference>
<keyword evidence="2" id="KW-0805">Transcription regulation</keyword>
<dbReference type="PANTHER" id="PTHR30346:SF28">
    <property type="entry name" value="HTH-TYPE TRANSCRIPTIONAL REGULATOR CYNR"/>
    <property type="match status" value="1"/>
</dbReference>
<dbReference type="Gene3D" id="3.40.190.10">
    <property type="entry name" value="Periplasmic binding protein-like II"/>
    <property type="match status" value="2"/>
</dbReference>
<accession>A0ABT7VZG3</accession>
<evidence type="ECO:0000256" key="3">
    <source>
        <dbReference type="ARBA" id="ARBA00023125"/>
    </source>
</evidence>
<keyword evidence="7" id="KW-1185">Reference proteome</keyword>
<dbReference type="InterPro" id="IPR000847">
    <property type="entry name" value="LysR_HTH_N"/>
</dbReference>
<dbReference type="InterPro" id="IPR005119">
    <property type="entry name" value="LysR_subst-bd"/>
</dbReference>
<sequence>MDIRYLNNFLKVVAVGSMSEAARQLSLSPAAVAQQMRALERELNVSLLERQGRSVRPTAAGQRLVERGRLLVQDTEALRHWVSTDDDAGELRLGTVNTALHGFLPDILQAFNDHYPSVRIALRIGITPALYGALVQSELDAALCLKLSFDLPKTVCWTPLRQEPLVVLAHVRDAQRDPLELLRNAPLVRYDRQLAGGSLADRYLRAQDIHPIDRIELNSIMAIALLVERGLGVGLVPDIGQGLVGPNLCKLAVPEVAGASAPPPRELGLLWRHRSPRARWVRTLLQCAQEIAKVT</sequence>
<evidence type="ECO:0000256" key="1">
    <source>
        <dbReference type="ARBA" id="ARBA00009437"/>
    </source>
</evidence>
<dbReference type="PROSITE" id="PS50931">
    <property type="entry name" value="HTH_LYSR"/>
    <property type="match status" value="1"/>
</dbReference>
<evidence type="ECO:0000259" key="5">
    <source>
        <dbReference type="PROSITE" id="PS50931"/>
    </source>
</evidence>
<dbReference type="Pfam" id="PF00126">
    <property type="entry name" value="HTH_1"/>
    <property type="match status" value="1"/>
</dbReference>
<keyword evidence="3" id="KW-0238">DNA-binding</keyword>
<evidence type="ECO:0000313" key="6">
    <source>
        <dbReference type="EMBL" id="MDM9558325.1"/>
    </source>
</evidence>
<comment type="caution">
    <text evidence="6">The sequence shown here is derived from an EMBL/GenBank/DDBJ whole genome shotgun (WGS) entry which is preliminary data.</text>
</comment>
<evidence type="ECO:0000256" key="2">
    <source>
        <dbReference type="ARBA" id="ARBA00023015"/>
    </source>
</evidence>
<name>A0ABT7VZG3_9BORD</name>
<dbReference type="EMBL" id="JAUDJE010000003">
    <property type="protein sequence ID" value="MDM9558325.1"/>
    <property type="molecule type" value="Genomic_DNA"/>
</dbReference>
<evidence type="ECO:0000256" key="4">
    <source>
        <dbReference type="ARBA" id="ARBA00023163"/>
    </source>
</evidence>
<organism evidence="6 7">
    <name type="scientific">Bordetella petrii</name>
    <dbReference type="NCBI Taxonomy" id="94624"/>
    <lineage>
        <taxon>Bacteria</taxon>
        <taxon>Pseudomonadati</taxon>
        <taxon>Pseudomonadota</taxon>
        <taxon>Betaproteobacteria</taxon>
        <taxon>Burkholderiales</taxon>
        <taxon>Alcaligenaceae</taxon>
        <taxon>Bordetella</taxon>
    </lineage>
</organism>
<reference evidence="6" key="1">
    <citation type="submission" date="2023-06" db="EMBL/GenBank/DDBJ databases">
        <title>full genome analysis of Phenantherene degrader P3.</title>
        <authorList>
            <person name="Akbar A."/>
            <person name="Rahmeh R."/>
            <person name="Kishk M."/>
        </authorList>
    </citation>
    <scope>NUCLEOTIDE SEQUENCE</scope>
    <source>
        <strain evidence="6">P3</strain>
    </source>
</reference>
<dbReference type="RefSeq" id="WP_289784489.1">
    <property type="nucleotide sequence ID" value="NZ_JAUDJE010000003.1"/>
</dbReference>
<keyword evidence="4" id="KW-0804">Transcription</keyword>
<dbReference type="InterPro" id="IPR036388">
    <property type="entry name" value="WH-like_DNA-bd_sf"/>
</dbReference>
<dbReference type="SUPFAM" id="SSF46785">
    <property type="entry name" value="Winged helix' DNA-binding domain"/>
    <property type="match status" value="1"/>
</dbReference>